<feature type="domain" description="CAF17 C-terminal" evidence="7">
    <location>
        <begin position="278"/>
        <end position="400"/>
    </location>
</feature>
<name>A0AAV9H6G4_9PEZI</name>
<evidence type="ECO:0000313" key="8">
    <source>
        <dbReference type="EMBL" id="KAK4455879.1"/>
    </source>
</evidence>
<evidence type="ECO:0000256" key="6">
    <source>
        <dbReference type="SAM" id="MobiDB-lite"/>
    </source>
</evidence>
<evidence type="ECO:0000256" key="1">
    <source>
        <dbReference type="ARBA" id="ARBA00004305"/>
    </source>
</evidence>
<comment type="caution">
    <text evidence="8">The sequence shown here is derived from an EMBL/GenBank/DDBJ whole genome shotgun (WGS) entry which is preliminary data.</text>
</comment>
<dbReference type="Proteomes" id="UP001321760">
    <property type="component" value="Unassembled WGS sequence"/>
</dbReference>
<dbReference type="EMBL" id="MU865913">
    <property type="protein sequence ID" value="KAK4455879.1"/>
    <property type="molecule type" value="Genomic_DNA"/>
</dbReference>
<dbReference type="InterPro" id="IPR027266">
    <property type="entry name" value="TrmE/GcvT-like"/>
</dbReference>
<evidence type="ECO:0000313" key="9">
    <source>
        <dbReference type="Proteomes" id="UP001321760"/>
    </source>
</evidence>
<dbReference type="GO" id="GO:0005759">
    <property type="term" value="C:mitochondrial matrix"/>
    <property type="evidence" value="ECO:0007669"/>
    <property type="project" value="UniProtKB-SubCell"/>
</dbReference>
<keyword evidence="8" id="KW-0808">Transferase</keyword>
<keyword evidence="2" id="KW-0809">Transit peptide</keyword>
<keyword evidence="9" id="KW-1185">Reference proteome</keyword>
<proteinExistence type="inferred from homology"/>
<evidence type="ECO:0000256" key="5">
    <source>
        <dbReference type="ARBA" id="ARBA00093637"/>
    </source>
</evidence>
<organism evidence="8 9">
    <name type="scientific">Podospora aff. communis PSN243</name>
    <dbReference type="NCBI Taxonomy" id="3040156"/>
    <lineage>
        <taxon>Eukaryota</taxon>
        <taxon>Fungi</taxon>
        <taxon>Dikarya</taxon>
        <taxon>Ascomycota</taxon>
        <taxon>Pezizomycotina</taxon>
        <taxon>Sordariomycetes</taxon>
        <taxon>Sordariomycetidae</taxon>
        <taxon>Sordariales</taxon>
        <taxon>Podosporaceae</taxon>
        <taxon>Podospora</taxon>
    </lineage>
</organism>
<reference evidence="8" key="1">
    <citation type="journal article" date="2023" name="Mol. Phylogenet. Evol.">
        <title>Genome-scale phylogeny and comparative genomics of the fungal order Sordariales.</title>
        <authorList>
            <person name="Hensen N."/>
            <person name="Bonometti L."/>
            <person name="Westerberg I."/>
            <person name="Brannstrom I.O."/>
            <person name="Guillou S."/>
            <person name="Cros-Aarteil S."/>
            <person name="Calhoun S."/>
            <person name="Haridas S."/>
            <person name="Kuo A."/>
            <person name="Mondo S."/>
            <person name="Pangilinan J."/>
            <person name="Riley R."/>
            <person name="LaButti K."/>
            <person name="Andreopoulos B."/>
            <person name="Lipzen A."/>
            <person name="Chen C."/>
            <person name="Yan M."/>
            <person name="Daum C."/>
            <person name="Ng V."/>
            <person name="Clum A."/>
            <person name="Steindorff A."/>
            <person name="Ohm R.A."/>
            <person name="Martin F."/>
            <person name="Silar P."/>
            <person name="Natvig D.O."/>
            <person name="Lalanne C."/>
            <person name="Gautier V."/>
            <person name="Ament-Velasquez S.L."/>
            <person name="Kruys A."/>
            <person name="Hutchinson M.I."/>
            <person name="Powell A.J."/>
            <person name="Barry K."/>
            <person name="Miller A.N."/>
            <person name="Grigoriev I.V."/>
            <person name="Debuchy R."/>
            <person name="Gladieux P."/>
            <person name="Hiltunen Thoren M."/>
            <person name="Johannesson H."/>
        </authorList>
    </citation>
    <scope>NUCLEOTIDE SEQUENCE</scope>
    <source>
        <strain evidence="8">PSN243</strain>
    </source>
</reference>
<dbReference type="GO" id="GO:0016740">
    <property type="term" value="F:transferase activity"/>
    <property type="evidence" value="ECO:0007669"/>
    <property type="project" value="UniProtKB-KW"/>
</dbReference>
<evidence type="ECO:0000256" key="3">
    <source>
        <dbReference type="ARBA" id="ARBA00023128"/>
    </source>
</evidence>
<dbReference type="SUPFAM" id="SSF103025">
    <property type="entry name" value="Folate-binding domain"/>
    <property type="match status" value="1"/>
</dbReference>
<comment type="similarity">
    <text evidence="4">Belongs to the GcvT family. CAF17/IBA57 subfamily.</text>
</comment>
<dbReference type="Gene3D" id="3.30.1360.120">
    <property type="entry name" value="Probable tRNA modification gtpase trme, domain 1"/>
    <property type="match status" value="1"/>
</dbReference>
<dbReference type="InterPro" id="IPR057460">
    <property type="entry name" value="CAF17_C"/>
</dbReference>
<dbReference type="PANTHER" id="PTHR22602">
    <property type="entry name" value="TRANSFERASE CAF17, MITOCHONDRIAL-RELATED"/>
    <property type="match status" value="1"/>
</dbReference>
<evidence type="ECO:0000256" key="4">
    <source>
        <dbReference type="ARBA" id="ARBA00093447"/>
    </source>
</evidence>
<feature type="compositionally biased region" description="Low complexity" evidence="6">
    <location>
        <begin position="33"/>
        <end position="49"/>
    </location>
</feature>
<dbReference type="InterPro" id="IPR045179">
    <property type="entry name" value="YgfZ/GcvT"/>
</dbReference>
<dbReference type="Pfam" id="PF25455">
    <property type="entry name" value="Beta-barrel_CAF17_C"/>
    <property type="match status" value="1"/>
</dbReference>
<reference evidence="8" key="2">
    <citation type="submission" date="2023-05" db="EMBL/GenBank/DDBJ databases">
        <authorList>
            <consortium name="Lawrence Berkeley National Laboratory"/>
            <person name="Steindorff A."/>
            <person name="Hensen N."/>
            <person name="Bonometti L."/>
            <person name="Westerberg I."/>
            <person name="Brannstrom I.O."/>
            <person name="Guillou S."/>
            <person name="Cros-Aarteil S."/>
            <person name="Calhoun S."/>
            <person name="Haridas S."/>
            <person name="Kuo A."/>
            <person name="Mondo S."/>
            <person name="Pangilinan J."/>
            <person name="Riley R."/>
            <person name="Labutti K."/>
            <person name="Andreopoulos B."/>
            <person name="Lipzen A."/>
            <person name="Chen C."/>
            <person name="Yanf M."/>
            <person name="Daum C."/>
            <person name="Ng V."/>
            <person name="Clum A."/>
            <person name="Ohm R."/>
            <person name="Martin F."/>
            <person name="Silar P."/>
            <person name="Natvig D."/>
            <person name="Lalanne C."/>
            <person name="Gautier V."/>
            <person name="Ament-Velasquez S.L."/>
            <person name="Kruys A."/>
            <person name="Hutchinson M.I."/>
            <person name="Powell A.J."/>
            <person name="Barry K."/>
            <person name="Miller A.N."/>
            <person name="Grigoriev I.V."/>
            <person name="Debuchy R."/>
            <person name="Gladieux P."/>
            <person name="Thoren M.H."/>
            <person name="Johannesson H."/>
        </authorList>
    </citation>
    <scope>NUCLEOTIDE SEQUENCE</scope>
    <source>
        <strain evidence="8">PSN243</strain>
    </source>
</reference>
<feature type="region of interest" description="Disordered" evidence="6">
    <location>
        <begin position="30"/>
        <end position="52"/>
    </location>
</feature>
<dbReference type="PANTHER" id="PTHR22602:SF0">
    <property type="entry name" value="TRANSFERASE CAF17, MITOCHONDRIAL-RELATED"/>
    <property type="match status" value="1"/>
</dbReference>
<accession>A0AAV9H6G4</accession>
<evidence type="ECO:0000256" key="2">
    <source>
        <dbReference type="ARBA" id="ARBA00022946"/>
    </source>
</evidence>
<dbReference type="GO" id="GO:0016226">
    <property type="term" value="P:iron-sulfur cluster assembly"/>
    <property type="evidence" value="ECO:0007669"/>
    <property type="project" value="TreeGrafter"/>
</dbReference>
<gene>
    <name evidence="8" type="ORF">QBC34DRAFT_3279</name>
</gene>
<dbReference type="InterPro" id="IPR017703">
    <property type="entry name" value="YgfZ/GCV_T_CS"/>
</dbReference>
<evidence type="ECO:0000259" key="7">
    <source>
        <dbReference type="Pfam" id="PF25455"/>
    </source>
</evidence>
<dbReference type="Gene3D" id="2.40.30.160">
    <property type="match status" value="1"/>
</dbReference>
<dbReference type="AlphaFoldDB" id="A0AAV9H6G4"/>
<protein>
    <recommendedName>
        <fullName evidence="5">Iron-sulfur cluster assembly factor IBA57 homolog, mitochondrial</fullName>
    </recommendedName>
</protein>
<keyword evidence="3" id="KW-0496">Mitochondrion</keyword>
<sequence length="408" mass="43828">MQSARRALALTKAATPFACRAHLAPSTSQFRRTLTTSAAPAPHTSPAPSGIAPLTSRRLISVSGPDAEKYLHGVITANILPFAQPTPTPSPITGRYAAFLTAQGRVLHDVLIYRDTANLSALPDGPSPRTTFLIEVDSSEAERLTRHIKRYKLRANFTVRPLPSTTIYHAWSDTSPLTLPATQNTNTLPDPRLPTLGHRILCPEGTTPPPLDVPSVSEAAYHLRRYLNGIPEGQSEILRESALPQESNLDLLGAIDFRKGCYVGQELTIRTKHRGVVRKRILPVMLYSAGHAPPAEMVYRPQVGGGEESVEGLRAEMVTGEVSIGRVGKKGRSAGKWLRGVGNVGLALCRLEIMTGLSLPGDQGMASGGFQEGDEFMVGVGEGEGGQEVRVKAFVPGWMRAGLEGNGQ</sequence>
<comment type="subcellular location">
    <subcellularLocation>
        <location evidence="1">Mitochondrion matrix</location>
    </subcellularLocation>
</comment>
<dbReference type="NCBIfam" id="TIGR03317">
    <property type="entry name" value="ygfZ_signature"/>
    <property type="match status" value="1"/>
</dbReference>